<dbReference type="EMBL" id="AP027734">
    <property type="protein sequence ID" value="BDZ54821.1"/>
    <property type="molecule type" value="Genomic_DNA"/>
</dbReference>
<comment type="similarity">
    <text evidence="5">Belongs to the bacterial solute-binding protein 9 family.</text>
</comment>
<proteinExistence type="inferred from homology"/>
<organism evidence="6 7">
    <name type="scientific">Agromyces marinus</name>
    <dbReference type="NCBI Taxonomy" id="1389020"/>
    <lineage>
        <taxon>Bacteria</taxon>
        <taxon>Bacillati</taxon>
        <taxon>Actinomycetota</taxon>
        <taxon>Actinomycetes</taxon>
        <taxon>Micrococcales</taxon>
        <taxon>Microbacteriaceae</taxon>
        <taxon>Agromyces</taxon>
    </lineage>
</organism>
<keyword evidence="2 5" id="KW-0813">Transport</keyword>
<dbReference type="SUPFAM" id="SSF53807">
    <property type="entry name" value="Helical backbone' metal receptor"/>
    <property type="match status" value="1"/>
</dbReference>
<sequence>MALNIAAGLADVPGLDAAAVDANTADYVAELDALDEWIAANVEQVPVDERLLVTNHDAYTYFLHAYDITFVGSVIPSFDDNAEPSAAEIDELVERIRETGVHAVFSEASISSKTAETIAAEAGVEVYAGDEALYGDSLGRPGTDGETYLGSQIHNTRLILQSWGVEPSELPAVLQG</sequence>
<protein>
    <recommendedName>
        <fullName evidence="8">Zinc ABC transporter substrate-binding protein</fullName>
    </recommendedName>
</protein>
<evidence type="ECO:0000256" key="3">
    <source>
        <dbReference type="ARBA" id="ARBA00022723"/>
    </source>
</evidence>
<dbReference type="InterPro" id="IPR050492">
    <property type="entry name" value="Bact_metal-bind_prot9"/>
</dbReference>
<dbReference type="InterPro" id="IPR006127">
    <property type="entry name" value="ZnuA-like"/>
</dbReference>
<evidence type="ECO:0000256" key="2">
    <source>
        <dbReference type="ARBA" id="ARBA00022448"/>
    </source>
</evidence>
<dbReference type="Pfam" id="PF01297">
    <property type="entry name" value="ZnuA"/>
    <property type="match status" value="1"/>
</dbReference>
<dbReference type="Proteomes" id="UP001321477">
    <property type="component" value="Chromosome"/>
</dbReference>
<evidence type="ECO:0000313" key="7">
    <source>
        <dbReference type="Proteomes" id="UP001321477"/>
    </source>
</evidence>
<name>A0ABN6YCD7_9MICO</name>
<comment type="subcellular location">
    <subcellularLocation>
        <location evidence="1">Cell envelope</location>
    </subcellularLocation>
</comment>
<accession>A0ABN6YCD7</accession>
<evidence type="ECO:0000256" key="5">
    <source>
        <dbReference type="RuleBase" id="RU003512"/>
    </source>
</evidence>
<dbReference type="InterPro" id="IPR006128">
    <property type="entry name" value="Lipoprotein_PsaA-like"/>
</dbReference>
<gene>
    <name evidence="6" type="ORF">GCM10025870_18940</name>
</gene>
<dbReference type="PRINTS" id="PR00690">
    <property type="entry name" value="ADHESNFAMILY"/>
</dbReference>
<dbReference type="Gene3D" id="3.40.50.1980">
    <property type="entry name" value="Nitrogenase molybdenum iron protein domain"/>
    <property type="match status" value="1"/>
</dbReference>
<evidence type="ECO:0008006" key="8">
    <source>
        <dbReference type="Google" id="ProtNLM"/>
    </source>
</evidence>
<keyword evidence="4" id="KW-0732">Signal</keyword>
<reference evidence="7" key="1">
    <citation type="journal article" date="2019" name="Int. J. Syst. Evol. Microbiol.">
        <title>The Global Catalogue of Microorganisms (GCM) 10K type strain sequencing project: providing services to taxonomists for standard genome sequencing and annotation.</title>
        <authorList>
            <consortium name="The Broad Institute Genomics Platform"/>
            <consortium name="The Broad Institute Genome Sequencing Center for Infectious Disease"/>
            <person name="Wu L."/>
            <person name="Ma J."/>
        </authorList>
    </citation>
    <scope>NUCLEOTIDE SEQUENCE [LARGE SCALE GENOMIC DNA]</scope>
    <source>
        <strain evidence="7">NBRC 109019</strain>
    </source>
</reference>
<keyword evidence="3" id="KW-0479">Metal-binding</keyword>
<keyword evidence="7" id="KW-1185">Reference proteome</keyword>
<dbReference type="PANTHER" id="PTHR42953:SF1">
    <property type="entry name" value="METAL-BINDING PROTEIN HI_0362-RELATED"/>
    <property type="match status" value="1"/>
</dbReference>
<evidence type="ECO:0000256" key="1">
    <source>
        <dbReference type="ARBA" id="ARBA00004196"/>
    </source>
</evidence>
<evidence type="ECO:0000313" key="6">
    <source>
        <dbReference type="EMBL" id="BDZ54821.1"/>
    </source>
</evidence>
<evidence type="ECO:0000256" key="4">
    <source>
        <dbReference type="ARBA" id="ARBA00022729"/>
    </source>
</evidence>
<dbReference type="PANTHER" id="PTHR42953">
    <property type="entry name" value="HIGH-AFFINITY ZINC UPTAKE SYSTEM PROTEIN ZNUA-RELATED"/>
    <property type="match status" value="1"/>
</dbReference>